<sequence>MPTVIRPNGVVAGKCTEKPSSRQEFYKHLSLENGDYGRDPIQASISDADSDTIVAFRNGFVNTVLRAWGKHLHLKLRLDDVWLAILVLFSFFVNAPGRANCCGIRRIIYIRVVALSHCGG</sequence>
<dbReference type="Proteomes" id="UP001224890">
    <property type="component" value="Unassembled WGS sequence"/>
</dbReference>
<proteinExistence type="predicted"/>
<protein>
    <submittedName>
        <fullName evidence="1">Uncharacterized protein</fullName>
    </submittedName>
</protein>
<dbReference type="RefSeq" id="XP_060434771.1">
    <property type="nucleotide sequence ID" value="XM_060571799.1"/>
</dbReference>
<dbReference type="InterPro" id="IPR025533">
    <property type="entry name" value="DUF4419"/>
</dbReference>
<dbReference type="GeneID" id="85456325"/>
<reference evidence="1" key="1">
    <citation type="submission" date="2021-06" db="EMBL/GenBank/DDBJ databases">
        <title>Comparative genomics, transcriptomics and evolutionary studies reveal genomic signatures of adaptation to plant cell wall in hemibiotrophic fungi.</title>
        <authorList>
            <consortium name="DOE Joint Genome Institute"/>
            <person name="Baroncelli R."/>
            <person name="Diaz J.F."/>
            <person name="Benocci T."/>
            <person name="Peng M."/>
            <person name="Battaglia E."/>
            <person name="Haridas S."/>
            <person name="Andreopoulos W."/>
            <person name="Labutti K."/>
            <person name="Pangilinan J."/>
            <person name="Floch G.L."/>
            <person name="Makela M.R."/>
            <person name="Henrissat B."/>
            <person name="Grigoriev I.V."/>
            <person name="Crouch J.A."/>
            <person name="De Vries R.P."/>
            <person name="Sukno S.A."/>
            <person name="Thon M.R."/>
        </authorList>
    </citation>
    <scope>NUCLEOTIDE SEQUENCE</scope>
    <source>
        <strain evidence="1">CBS 193.32</strain>
    </source>
</reference>
<dbReference type="EMBL" id="JAHMHR010000005">
    <property type="protein sequence ID" value="KAK1691076.1"/>
    <property type="molecule type" value="Genomic_DNA"/>
</dbReference>
<evidence type="ECO:0000313" key="1">
    <source>
        <dbReference type="EMBL" id="KAK1691076.1"/>
    </source>
</evidence>
<comment type="caution">
    <text evidence="1">The sequence shown here is derived from an EMBL/GenBank/DDBJ whole genome shotgun (WGS) entry which is preliminary data.</text>
</comment>
<gene>
    <name evidence="1" type="ORF">BDP55DRAFT_627744</name>
</gene>
<dbReference type="Pfam" id="PF14388">
    <property type="entry name" value="DUF4419"/>
    <property type="match status" value="1"/>
</dbReference>
<dbReference type="AlphaFoldDB" id="A0AAJ0F0V4"/>
<name>A0AAJ0F0V4_9PEZI</name>
<keyword evidence="2" id="KW-1185">Reference proteome</keyword>
<accession>A0AAJ0F0V4</accession>
<evidence type="ECO:0000313" key="2">
    <source>
        <dbReference type="Proteomes" id="UP001224890"/>
    </source>
</evidence>
<organism evidence="1 2">
    <name type="scientific">Colletotrichum godetiae</name>
    <dbReference type="NCBI Taxonomy" id="1209918"/>
    <lineage>
        <taxon>Eukaryota</taxon>
        <taxon>Fungi</taxon>
        <taxon>Dikarya</taxon>
        <taxon>Ascomycota</taxon>
        <taxon>Pezizomycotina</taxon>
        <taxon>Sordariomycetes</taxon>
        <taxon>Hypocreomycetidae</taxon>
        <taxon>Glomerellales</taxon>
        <taxon>Glomerellaceae</taxon>
        <taxon>Colletotrichum</taxon>
        <taxon>Colletotrichum acutatum species complex</taxon>
    </lineage>
</organism>